<dbReference type="RefSeq" id="WP_184921274.1">
    <property type="nucleotide sequence ID" value="NZ_JACHJR010000001.1"/>
</dbReference>
<feature type="compositionally biased region" description="Gly residues" evidence="1">
    <location>
        <begin position="135"/>
        <end position="157"/>
    </location>
</feature>
<name>A0A7W7WJY4_9ACTN</name>
<comment type="caution">
    <text evidence="2">The sequence shown here is derived from an EMBL/GenBank/DDBJ whole genome shotgun (WGS) entry which is preliminary data.</text>
</comment>
<evidence type="ECO:0008006" key="4">
    <source>
        <dbReference type="Google" id="ProtNLM"/>
    </source>
</evidence>
<organism evidence="2 3">
    <name type="scientific">Kitasatospora gansuensis</name>
    <dbReference type="NCBI Taxonomy" id="258050"/>
    <lineage>
        <taxon>Bacteria</taxon>
        <taxon>Bacillati</taxon>
        <taxon>Actinomycetota</taxon>
        <taxon>Actinomycetes</taxon>
        <taxon>Kitasatosporales</taxon>
        <taxon>Streptomycetaceae</taxon>
        <taxon>Kitasatospora</taxon>
    </lineage>
</organism>
<evidence type="ECO:0000313" key="3">
    <source>
        <dbReference type="Proteomes" id="UP000573327"/>
    </source>
</evidence>
<keyword evidence="3" id="KW-1185">Reference proteome</keyword>
<feature type="compositionally biased region" description="Polar residues" evidence="1">
    <location>
        <begin position="245"/>
        <end position="255"/>
    </location>
</feature>
<sequence length="331" mass="35303">MSGDKFGVSLTELAEIQRDWQQMSERMAEMSAKLGQIKSTVAKAVATDLMAAPFAGIVGFAAVAGQVAGEVADINERAEKLQQTKEKLTQAIGEDVRKLQAVIKAYQETDRQIEEDHRNQDKDRQQPDKPKPTGNGDGGGHGNGKGSGHGNGNGGDQGSHDNGGDGDKGDDPDSKPSHEGKIAVKDVEYGGRGSWKSGEAAVRDYISQTLDLMGITDPQAREQWTKGLLTMAGRESSFNSLPLANGWDSNATGPKQSDGFPANSSRGPWQCIPSTFAAYHQAGTSTNIYDPVASCAASMNYMMDRYHVSKDGHDLASKVQQANPGKSARGY</sequence>
<feature type="compositionally biased region" description="Basic and acidic residues" evidence="1">
    <location>
        <begin position="158"/>
        <end position="186"/>
    </location>
</feature>
<evidence type="ECO:0000313" key="2">
    <source>
        <dbReference type="EMBL" id="MBB4950247.1"/>
    </source>
</evidence>
<dbReference type="Proteomes" id="UP000573327">
    <property type="component" value="Unassembled WGS sequence"/>
</dbReference>
<accession>A0A7W7WJY4</accession>
<dbReference type="EMBL" id="JACHJR010000001">
    <property type="protein sequence ID" value="MBB4950247.1"/>
    <property type="molecule type" value="Genomic_DNA"/>
</dbReference>
<protein>
    <recommendedName>
        <fullName evidence="4">Transglycosylase SLT domain-containing protein</fullName>
    </recommendedName>
</protein>
<reference evidence="2 3" key="1">
    <citation type="submission" date="2020-08" db="EMBL/GenBank/DDBJ databases">
        <title>Sequencing the genomes of 1000 actinobacteria strains.</title>
        <authorList>
            <person name="Klenk H.-P."/>
        </authorList>
    </citation>
    <scope>NUCLEOTIDE SEQUENCE [LARGE SCALE GENOMIC DNA]</scope>
    <source>
        <strain evidence="2 3">DSM 44786</strain>
    </source>
</reference>
<proteinExistence type="predicted"/>
<dbReference type="InterPro" id="IPR023346">
    <property type="entry name" value="Lysozyme-like_dom_sf"/>
</dbReference>
<dbReference type="SUPFAM" id="SSF53955">
    <property type="entry name" value="Lysozyme-like"/>
    <property type="match status" value="1"/>
</dbReference>
<feature type="region of interest" description="Disordered" evidence="1">
    <location>
        <begin position="108"/>
        <end position="186"/>
    </location>
</feature>
<dbReference type="AlphaFoldDB" id="A0A7W7WJY4"/>
<gene>
    <name evidence="2" type="ORF">F4556_005782</name>
</gene>
<evidence type="ECO:0000256" key="1">
    <source>
        <dbReference type="SAM" id="MobiDB-lite"/>
    </source>
</evidence>
<feature type="compositionally biased region" description="Basic and acidic residues" evidence="1">
    <location>
        <begin position="108"/>
        <end position="131"/>
    </location>
</feature>
<feature type="region of interest" description="Disordered" evidence="1">
    <location>
        <begin position="245"/>
        <end position="266"/>
    </location>
</feature>